<dbReference type="Proteomes" id="UP000762253">
    <property type="component" value="Unassembled WGS sequence"/>
</dbReference>
<organism evidence="2 3">
    <name type="scientific">Brasilonema octagenarum UFV-OR1</name>
    <dbReference type="NCBI Taxonomy" id="417115"/>
    <lineage>
        <taxon>Bacteria</taxon>
        <taxon>Bacillati</taxon>
        <taxon>Cyanobacteriota</taxon>
        <taxon>Cyanophyceae</taxon>
        <taxon>Nostocales</taxon>
        <taxon>Scytonemataceae</taxon>
        <taxon>Brasilonema</taxon>
        <taxon>Octagenarum group</taxon>
    </lineage>
</organism>
<protein>
    <submittedName>
        <fullName evidence="2">Uncharacterized protein</fullName>
    </submittedName>
</protein>
<evidence type="ECO:0000256" key="1">
    <source>
        <dbReference type="SAM" id="Coils"/>
    </source>
</evidence>
<name>A0ABX1MGX0_9CYAN</name>
<dbReference type="InterPro" id="IPR023214">
    <property type="entry name" value="HAD_sf"/>
</dbReference>
<feature type="coiled-coil region" evidence="1">
    <location>
        <begin position="550"/>
        <end position="577"/>
    </location>
</feature>
<dbReference type="SUPFAM" id="SSF56784">
    <property type="entry name" value="HAD-like"/>
    <property type="match status" value="1"/>
</dbReference>
<keyword evidence="3" id="KW-1185">Reference proteome</keyword>
<accession>A0ABX1MGX0</accession>
<gene>
    <name evidence="2" type="ORF">DP115_27770</name>
</gene>
<dbReference type="EMBL" id="QMEC01000150">
    <property type="protein sequence ID" value="NMF66330.1"/>
    <property type="molecule type" value="Genomic_DNA"/>
</dbReference>
<proteinExistence type="predicted"/>
<dbReference type="RefSeq" id="WP_169267898.1">
    <property type="nucleotide sequence ID" value="NZ_QMEC01000150.1"/>
</dbReference>
<dbReference type="Gene3D" id="3.40.50.300">
    <property type="entry name" value="P-loop containing nucleotide triphosphate hydrolases"/>
    <property type="match status" value="1"/>
</dbReference>
<dbReference type="InterPro" id="IPR027417">
    <property type="entry name" value="P-loop_NTPase"/>
</dbReference>
<dbReference type="PANTHER" id="PTHR33477:SF3">
    <property type="entry name" value="P-LOOP NTPASE DOMAIN-CONTAINING PROTEIN LPA1 HOMOLOG 1"/>
    <property type="match status" value="1"/>
</dbReference>
<sequence length="995" mass="116104">MPKNLEEQFAYQHQDRYRLENIPEFVNFIKNGTEDSRLKALQQIEKILLRIHNTYAIAWDFGGVLMDGHNKFFIELYARSKGVDLSTEQLTQLWQIIFKSDPIPGVNYDALKIGQATPEQFAAHSIGQFNTAFAATGKEQIEITNQEIRDFLILYYSHYEPKHETGEILQRLERLGIRQYGLTNNFMAKIEYFLEQDEFDYLQGLIQIVSEKFGVSKPNPKIYLSFKQHAFIDRFAQDVLQLDLPNSAISQLWQAIFQENKEAENFVAYEQQRINLEQVSQYALAQYNQVLKELGYAAVDVTSFASRWLDFWTTQYERIGQQTIFVDDKVKNLNQAFKYEGILGVHYNANEGQKLADQPVLKELLEQEQLKQVVQTLRELTAVENSVGERAKLALEQLMPFRIRHEKLNWSQAKKHQPIIDAVSDKQIYTLLQQHYEQLYATHFQFGQLVSYQYALIHRLAILPEYTYDDARQIVLKLFETSDLFFNQNRDFSTLQQESEIPQDIATHVSDTEETESILKKSLLPEIIRKIVDYIDVLDVSRQPSIQGLISQLQTQVEDLETLKQFMEQLLRQLTVLKSMQVVPWQPIEESFKQLQKTLILSFESSSLQQTQSFLLRQLEEWYQQLELDAQEISIDLMPLERMVAEWEQEIDQLESIYFQQYRDWKILKEQEKVALYQDPLLDEVREQFLSEDLYEFMRTLMRRLYDLPQWKDLTKPTIILVSGASGSGKSTLSTQLAQLFGIQKLFSTDEAGRANTKAILDFLFGEEEAENAFPALYQSSFEGSMQLYYNQAILTMIGVEGLIQRLQKQNTSALIEGVGLMPGLLSETIFELLNVDWLIVQVDHEQHWQHFTLRSESATQRSAKRYQANFDLIRQIHDRIVEMALAHGLTIVENKGSIQEAVSIAIERIKSPLADQFFEMSTDSIRDAMNELLAQQRQHLPVKVRFDVKRAAMNLGIKLSIITDLLYRFGFQEVPNQRHQWIRQPLRNVQFIRG</sequence>
<comment type="caution">
    <text evidence="2">The sequence shown here is derived from an EMBL/GenBank/DDBJ whole genome shotgun (WGS) entry which is preliminary data.</text>
</comment>
<dbReference type="PANTHER" id="PTHR33477">
    <property type="entry name" value="P-LOOP NTPASE DOMAIN-CONTAINING PROTEIN LPA1 HOMOLOG 1"/>
    <property type="match status" value="1"/>
</dbReference>
<evidence type="ECO:0000313" key="3">
    <source>
        <dbReference type="Proteomes" id="UP000762253"/>
    </source>
</evidence>
<reference evidence="2 3" key="1">
    <citation type="submission" date="2018-06" db="EMBL/GenBank/DDBJ databases">
        <title>Comparative genomics of Brasilonema spp. strains.</title>
        <authorList>
            <person name="Alvarenga D.O."/>
            <person name="Fiore M.F."/>
            <person name="Varani A.M."/>
        </authorList>
    </citation>
    <scope>NUCLEOTIDE SEQUENCE [LARGE SCALE GENOMIC DNA]</scope>
    <source>
        <strain evidence="2 3">UFV-OR1</strain>
    </source>
</reference>
<dbReference type="Pfam" id="PF00702">
    <property type="entry name" value="Hydrolase"/>
    <property type="match status" value="1"/>
</dbReference>
<keyword evidence="1" id="KW-0175">Coiled coil</keyword>
<dbReference type="InterPro" id="IPR036412">
    <property type="entry name" value="HAD-like_sf"/>
</dbReference>
<dbReference type="Gene3D" id="3.40.50.1000">
    <property type="entry name" value="HAD superfamily/HAD-like"/>
    <property type="match status" value="1"/>
</dbReference>
<dbReference type="SUPFAM" id="SSF52540">
    <property type="entry name" value="P-loop containing nucleoside triphosphate hydrolases"/>
    <property type="match status" value="1"/>
</dbReference>
<evidence type="ECO:0000313" key="2">
    <source>
        <dbReference type="EMBL" id="NMF66330.1"/>
    </source>
</evidence>